<comment type="caution">
    <text evidence="2">The sequence shown here is derived from an EMBL/GenBank/DDBJ whole genome shotgun (WGS) entry which is preliminary data.</text>
</comment>
<dbReference type="AlphaFoldDB" id="A0A9D4Z6S8"/>
<sequence>MLVESLLFEHLSQHLETEKGNNNEPGHNQSGESSVNDEPHKITAASRRKGSIFSVQEWNEITTKGLDGKDASYGQERSQLPSTFLGDVNTGHSQASAELGTDSCVDGDTTKGLNCLGTAENVVDDMLGLIFGPTLSKTVNTRLESSQIPVQDVNKSTVTYPAADMLDVVLPLSVDSAPQPKKKSSLKDKVMMYLG</sequence>
<feature type="compositionally biased region" description="Polar residues" evidence="1">
    <location>
        <begin position="22"/>
        <end position="36"/>
    </location>
</feature>
<dbReference type="OrthoDB" id="1938010at2759"/>
<evidence type="ECO:0000313" key="3">
    <source>
        <dbReference type="Proteomes" id="UP000886520"/>
    </source>
</evidence>
<evidence type="ECO:0000256" key="1">
    <source>
        <dbReference type="SAM" id="MobiDB-lite"/>
    </source>
</evidence>
<proteinExistence type="predicted"/>
<accession>A0A9D4Z6S8</accession>
<evidence type="ECO:0000313" key="2">
    <source>
        <dbReference type="EMBL" id="KAI5063534.1"/>
    </source>
</evidence>
<reference evidence="2" key="1">
    <citation type="submission" date="2021-01" db="EMBL/GenBank/DDBJ databases">
        <title>Adiantum capillus-veneris genome.</title>
        <authorList>
            <person name="Fang Y."/>
            <person name="Liao Q."/>
        </authorList>
    </citation>
    <scope>NUCLEOTIDE SEQUENCE</scope>
    <source>
        <strain evidence="2">H3</strain>
        <tissue evidence="2">Leaf</tissue>
    </source>
</reference>
<gene>
    <name evidence="2" type="ORF">GOP47_0022081</name>
</gene>
<dbReference type="Proteomes" id="UP000886520">
    <property type="component" value="Chromosome 21"/>
</dbReference>
<name>A0A9D4Z6S8_ADICA</name>
<organism evidence="2 3">
    <name type="scientific">Adiantum capillus-veneris</name>
    <name type="common">Maidenhair fern</name>
    <dbReference type="NCBI Taxonomy" id="13818"/>
    <lineage>
        <taxon>Eukaryota</taxon>
        <taxon>Viridiplantae</taxon>
        <taxon>Streptophyta</taxon>
        <taxon>Embryophyta</taxon>
        <taxon>Tracheophyta</taxon>
        <taxon>Polypodiopsida</taxon>
        <taxon>Polypodiidae</taxon>
        <taxon>Polypodiales</taxon>
        <taxon>Pteridineae</taxon>
        <taxon>Pteridaceae</taxon>
        <taxon>Vittarioideae</taxon>
        <taxon>Adiantum</taxon>
    </lineage>
</organism>
<protein>
    <submittedName>
        <fullName evidence="2">Uncharacterized protein</fullName>
    </submittedName>
</protein>
<feature type="region of interest" description="Disordered" evidence="1">
    <location>
        <begin position="81"/>
        <end position="102"/>
    </location>
</feature>
<dbReference type="EMBL" id="JABFUD020000021">
    <property type="protein sequence ID" value="KAI5063534.1"/>
    <property type="molecule type" value="Genomic_DNA"/>
</dbReference>
<feature type="region of interest" description="Disordered" evidence="1">
    <location>
        <begin position="16"/>
        <end position="48"/>
    </location>
</feature>
<keyword evidence="3" id="KW-1185">Reference proteome</keyword>